<gene>
    <name evidence="2" type="ORF">Psi01_14940</name>
</gene>
<dbReference type="SUPFAM" id="SSF140663">
    <property type="entry name" value="TTHA0068-like"/>
    <property type="match status" value="1"/>
</dbReference>
<evidence type="ECO:0000313" key="3">
    <source>
        <dbReference type="Proteomes" id="UP000619788"/>
    </source>
</evidence>
<dbReference type="PANTHER" id="PTHR34796">
    <property type="entry name" value="EXPRESSED PROTEIN"/>
    <property type="match status" value="1"/>
</dbReference>
<dbReference type="InterPro" id="IPR005500">
    <property type="entry name" value="DUF309"/>
</dbReference>
<dbReference type="AlphaFoldDB" id="A0A8J3SF65"/>
<proteinExistence type="predicted"/>
<feature type="compositionally biased region" description="Basic and acidic residues" evidence="1">
    <location>
        <begin position="1"/>
        <end position="21"/>
    </location>
</feature>
<dbReference type="Gene3D" id="1.10.3450.10">
    <property type="entry name" value="TTHA0068-like"/>
    <property type="match status" value="1"/>
</dbReference>
<dbReference type="Proteomes" id="UP000619788">
    <property type="component" value="Unassembled WGS sequence"/>
</dbReference>
<keyword evidence="3" id="KW-1185">Reference proteome</keyword>
<name>A0A8J3SF65_9ACTN</name>
<evidence type="ECO:0000313" key="2">
    <source>
        <dbReference type="EMBL" id="GIH90864.1"/>
    </source>
</evidence>
<evidence type="ECO:0000256" key="1">
    <source>
        <dbReference type="SAM" id="MobiDB-lite"/>
    </source>
</evidence>
<dbReference type="EMBL" id="BOOJ01000014">
    <property type="protein sequence ID" value="GIH90864.1"/>
    <property type="molecule type" value="Genomic_DNA"/>
</dbReference>
<accession>A0A8J3SF65</accession>
<feature type="region of interest" description="Disordered" evidence="1">
    <location>
        <begin position="153"/>
        <end position="179"/>
    </location>
</feature>
<feature type="region of interest" description="Disordered" evidence="1">
    <location>
        <begin position="1"/>
        <end position="38"/>
    </location>
</feature>
<dbReference type="PANTHER" id="PTHR34796:SF1">
    <property type="entry name" value="EXPRESSED PROTEIN"/>
    <property type="match status" value="1"/>
</dbReference>
<comment type="caution">
    <text evidence="2">The sequence shown here is derived from an EMBL/GenBank/DDBJ whole genome shotgun (WGS) entry which is preliminary data.</text>
</comment>
<dbReference type="RefSeq" id="WP_204063201.1">
    <property type="nucleotide sequence ID" value="NZ_BOOJ01000014.1"/>
</dbReference>
<dbReference type="Pfam" id="PF03745">
    <property type="entry name" value="DUF309"/>
    <property type="match status" value="1"/>
</dbReference>
<dbReference type="InterPro" id="IPR023203">
    <property type="entry name" value="TTHA0068_sf"/>
</dbReference>
<reference evidence="2 3" key="1">
    <citation type="submission" date="2021-01" db="EMBL/GenBank/DDBJ databases">
        <title>Whole genome shotgun sequence of Planobispora siamensis NBRC 107568.</title>
        <authorList>
            <person name="Komaki H."/>
            <person name="Tamura T."/>
        </authorList>
    </citation>
    <scope>NUCLEOTIDE SEQUENCE [LARGE SCALE GENOMIC DNA]</scope>
    <source>
        <strain evidence="2 3">NBRC 107568</strain>
    </source>
</reference>
<protein>
    <recommendedName>
        <fullName evidence="4">DUF309 domain-containing protein</fullName>
    </recommendedName>
</protein>
<sequence length="179" mass="19135">MIPRDRDPDGRARNRRPRDAFGRPLPRGAEGVERVPDDYAPGAAEALTEACRLLGQERPFHAHEVLEARWKTGPAEERELWQGLAQVCVGLTHLQRGNRRGAAALLARGADRIASYGPPYDAIAAAARELDEQDGPDPAAAVAAIAALLTTASPPAEVSDGTDGRPAEQPGAVPDRRDQ</sequence>
<evidence type="ECO:0008006" key="4">
    <source>
        <dbReference type="Google" id="ProtNLM"/>
    </source>
</evidence>
<organism evidence="2 3">
    <name type="scientific">Planobispora siamensis</name>
    <dbReference type="NCBI Taxonomy" id="936338"/>
    <lineage>
        <taxon>Bacteria</taxon>
        <taxon>Bacillati</taxon>
        <taxon>Actinomycetota</taxon>
        <taxon>Actinomycetes</taxon>
        <taxon>Streptosporangiales</taxon>
        <taxon>Streptosporangiaceae</taxon>
        <taxon>Planobispora</taxon>
    </lineage>
</organism>